<evidence type="ECO:0008006" key="2">
    <source>
        <dbReference type="Google" id="ProtNLM"/>
    </source>
</evidence>
<proteinExistence type="predicted"/>
<dbReference type="InterPro" id="IPR040442">
    <property type="entry name" value="Pyrv_kinase-like_dom_sf"/>
</dbReference>
<protein>
    <recommendedName>
        <fullName evidence="2">PEP-utilising enzyme C-terminal domain-containing protein</fullName>
    </recommendedName>
</protein>
<sequence>DATYTLLLLGLGLRSFSSAPPAIPEIKKIIRSVTMEHAVRVTRRAMDFDSDKEVINYLRMETRQILPEAYAD</sequence>
<organism evidence="1">
    <name type="scientific">marine sediment metagenome</name>
    <dbReference type="NCBI Taxonomy" id="412755"/>
    <lineage>
        <taxon>unclassified sequences</taxon>
        <taxon>metagenomes</taxon>
        <taxon>ecological metagenomes</taxon>
    </lineage>
</organism>
<dbReference type="EMBL" id="BARS01046769">
    <property type="protein sequence ID" value="GAG32741.1"/>
    <property type="molecule type" value="Genomic_DNA"/>
</dbReference>
<comment type="caution">
    <text evidence="1">The sequence shown here is derived from an EMBL/GenBank/DDBJ whole genome shotgun (WGS) entry which is preliminary data.</text>
</comment>
<accession>X0Y777</accession>
<dbReference type="Gene3D" id="3.20.20.60">
    <property type="entry name" value="Phosphoenolpyruvate-binding domains"/>
    <property type="match status" value="1"/>
</dbReference>
<evidence type="ECO:0000313" key="1">
    <source>
        <dbReference type="EMBL" id="GAG32741.1"/>
    </source>
</evidence>
<feature type="non-terminal residue" evidence="1">
    <location>
        <position position="1"/>
    </location>
</feature>
<reference evidence="1" key="1">
    <citation type="journal article" date="2014" name="Front. Microbiol.">
        <title>High frequency of phylogenetically diverse reductive dehalogenase-homologous genes in deep subseafloor sedimentary metagenomes.</title>
        <authorList>
            <person name="Kawai M."/>
            <person name="Futagami T."/>
            <person name="Toyoda A."/>
            <person name="Takaki Y."/>
            <person name="Nishi S."/>
            <person name="Hori S."/>
            <person name="Arai W."/>
            <person name="Tsubouchi T."/>
            <person name="Morono Y."/>
            <person name="Uchiyama I."/>
            <person name="Ito T."/>
            <person name="Fujiyama A."/>
            <person name="Inagaki F."/>
            <person name="Takami H."/>
        </authorList>
    </citation>
    <scope>NUCLEOTIDE SEQUENCE</scope>
    <source>
        <strain evidence="1">Expedition CK06-06</strain>
    </source>
</reference>
<gene>
    <name evidence="1" type="ORF">S01H1_70338</name>
</gene>
<dbReference type="AlphaFoldDB" id="X0Y777"/>
<name>X0Y777_9ZZZZ</name>